<dbReference type="PANTHER" id="PTHR30036:SF7">
    <property type="entry name" value="ABC TRANSPORTER PERIPLASMIC-BINDING PROTEIN YPHF"/>
    <property type="match status" value="1"/>
</dbReference>
<comment type="subcellular location">
    <subcellularLocation>
        <location evidence="1">Cell envelope</location>
    </subcellularLocation>
</comment>
<reference evidence="5 6" key="1">
    <citation type="submission" date="2018-09" db="EMBL/GenBank/DDBJ databases">
        <title>Cohnella cavernae sp. nov., isolated from a karst cave.</title>
        <authorList>
            <person name="Zhu H."/>
        </authorList>
    </citation>
    <scope>NUCLEOTIDE SEQUENCE [LARGE SCALE GENOMIC DNA]</scope>
    <source>
        <strain evidence="5 6">K2E09-144</strain>
    </source>
</reference>
<name>A0A398CEV9_9BACL</name>
<dbReference type="PROSITE" id="PS50932">
    <property type="entry name" value="HTH_LACI_2"/>
    <property type="match status" value="1"/>
</dbReference>
<dbReference type="AlphaFoldDB" id="A0A398CEV9"/>
<dbReference type="SUPFAM" id="SSF47413">
    <property type="entry name" value="lambda repressor-like DNA-binding domains"/>
    <property type="match status" value="1"/>
</dbReference>
<feature type="domain" description="HTH cro/C1-type" evidence="4">
    <location>
        <begin position="8"/>
        <end position="45"/>
    </location>
</feature>
<gene>
    <name evidence="5" type="ORF">D3H35_28790</name>
</gene>
<evidence type="ECO:0000313" key="6">
    <source>
        <dbReference type="Proteomes" id="UP000266340"/>
    </source>
</evidence>
<dbReference type="Gene3D" id="1.10.260.40">
    <property type="entry name" value="lambda repressor-like DNA-binding domains"/>
    <property type="match status" value="1"/>
</dbReference>
<dbReference type="InterPro" id="IPR025997">
    <property type="entry name" value="SBP_2_dom"/>
</dbReference>
<dbReference type="PROSITE" id="PS50943">
    <property type="entry name" value="HTH_CROC1"/>
    <property type="match status" value="1"/>
</dbReference>
<dbReference type="InterPro" id="IPR001387">
    <property type="entry name" value="Cro/C1-type_HTH"/>
</dbReference>
<dbReference type="CDD" id="cd06307">
    <property type="entry name" value="PBP1_sugar_binding"/>
    <property type="match status" value="1"/>
</dbReference>
<dbReference type="Pfam" id="PF00356">
    <property type="entry name" value="LacI"/>
    <property type="match status" value="1"/>
</dbReference>
<comment type="caution">
    <text evidence="5">The sequence shown here is derived from an EMBL/GenBank/DDBJ whole genome shotgun (WGS) entry which is preliminary data.</text>
</comment>
<keyword evidence="5" id="KW-0238">DNA-binding</keyword>
<proteinExistence type="inferred from homology"/>
<dbReference type="Gene3D" id="3.40.50.2300">
    <property type="match status" value="2"/>
</dbReference>
<keyword evidence="6" id="KW-1185">Reference proteome</keyword>
<dbReference type="EMBL" id="QXJM01000056">
    <property type="protein sequence ID" value="RIE00412.1"/>
    <property type="molecule type" value="Genomic_DNA"/>
</dbReference>
<organism evidence="5 6">
    <name type="scientific">Cohnella faecalis</name>
    <dbReference type="NCBI Taxonomy" id="2315694"/>
    <lineage>
        <taxon>Bacteria</taxon>
        <taxon>Bacillati</taxon>
        <taxon>Bacillota</taxon>
        <taxon>Bacilli</taxon>
        <taxon>Bacillales</taxon>
        <taxon>Paenibacillaceae</taxon>
        <taxon>Cohnella</taxon>
    </lineage>
</organism>
<dbReference type="SMART" id="SM00354">
    <property type="entry name" value="HTH_LACI"/>
    <property type="match status" value="1"/>
</dbReference>
<sequence length="354" mass="39866">MCSSTQCKERADLNVTIRQIAEKAGVSRGTVDRVLNGRQRVKPEVRERIEAIAQELNYVPNAAGKALAYNKKPALFGIVMPPKEIPFFDEIRAGIDIAADELKNLGIRLEYRYVDNKNSEEGAAAIKELVEAGANGIMFSVMDDERIRGCINEAAERGVPVITFNSDVEQSKRVCFVGQDLYKSGKVAAGLMERILPSRSKVLILSGNLNFQAHRARVKGFHEACEVNENKIEVVQIIEGFDRYDETRYKLDQALREHDDIAGIYLATGPIKAALDVLQEHGKAGKIKVVSNDLIPETEEGLRNRFIDFTIVQDPKQQGYRSLRILYDLIFIGKRPEQEYYYTDTHIYIPESLT</sequence>
<dbReference type="SUPFAM" id="SSF53822">
    <property type="entry name" value="Periplasmic binding protein-like I"/>
    <property type="match status" value="1"/>
</dbReference>
<dbReference type="InterPro" id="IPR010982">
    <property type="entry name" value="Lambda_DNA-bd_dom_sf"/>
</dbReference>
<protein>
    <submittedName>
        <fullName evidence="5">LacI family DNA-binding transcriptional regulator</fullName>
    </submittedName>
</protein>
<accession>A0A398CEV9</accession>
<dbReference type="InterPro" id="IPR028082">
    <property type="entry name" value="Peripla_BP_I"/>
</dbReference>
<evidence type="ECO:0000313" key="5">
    <source>
        <dbReference type="EMBL" id="RIE00412.1"/>
    </source>
</evidence>
<evidence type="ECO:0000256" key="2">
    <source>
        <dbReference type="ARBA" id="ARBA00007639"/>
    </source>
</evidence>
<comment type="similarity">
    <text evidence="2">Belongs to the bacterial solute-binding protein 2 family.</text>
</comment>
<dbReference type="PANTHER" id="PTHR30036">
    <property type="entry name" value="D-XYLOSE-BINDING PERIPLASMIC PROTEIN"/>
    <property type="match status" value="1"/>
</dbReference>
<dbReference type="InterPro" id="IPR050555">
    <property type="entry name" value="Bact_Solute-Bind_Prot2"/>
</dbReference>
<dbReference type="GO" id="GO:0003677">
    <property type="term" value="F:DNA binding"/>
    <property type="evidence" value="ECO:0007669"/>
    <property type="project" value="UniProtKB-KW"/>
</dbReference>
<evidence type="ECO:0000259" key="4">
    <source>
        <dbReference type="PROSITE" id="PS50943"/>
    </source>
</evidence>
<dbReference type="GO" id="GO:0030246">
    <property type="term" value="F:carbohydrate binding"/>
    <property type="evidence" value="ECO:0007669"/>
    <property type="project" value="TreeGrafter"/>
</dbReference>
<evidence type="ECO:0000256" key="1">
    <source>
        <dbReference type="ARBA" id="ARBA00004196"/>
    </source>
</evidence>
<dbReference type="CDD" id="cd01392">
    <property type="entry name" value="HTH_LacI"/>
    <property type="match status" value="1"/>
</dbReference>
<dbReference type="Proteomes" id="UP000266340">
    <property type="component" value="Unassembled WGS sequence"/>
</dbReference>
<dbReference type="GO" id="GO:0030288">
    <property type="term" value="C:outer membrane-bounded periplasmic space"/>
    <property type="evidence" value="ECO:0007669"/>
    <property type="project" value="TreeGrafter"/>
</dbReference>
<feature type="domain" description="HTH lacI-type" evidence="3">
    <location>
        <begin position="15"/>
        <end position="69"/>
    </location>
</feature>
<dbReference type="InterPro" id="IPR000843">
    <property type="entry name" value="HTH_LacI"/>
</dbReference>
<dbReference type="GO" id="GO:0006355">
    <property type="term" value="P:regulation of DNA-templated transcription"/>
    <property type="evidence" value="ECO:0007669"/>
    <property type="project" value="InterPro"/>
</dbReference>
<evidence type="ECO:0000259" key="3">
    <source>
        <dbReference type="PROSITE" id="PS50932"/>
    </source>
</evidence>
<dbReference type="Pfam" id="PF13407">
    <property type="entry name" value="Peripla_BP_4"/>
    <property type="match status" value="1"/>
</dbReference>